<accession>A0A3S1B9Y7</accession>
<evidence type="ECO:0000313" key="3">
    <source>
        <dbReference type="Proteomes" id="UP000267430"/>
    </source>
</evidence>
<dbReference type="Pfam" id="PF01522">
    <property type="entry name" value="Polysacc_deac_1"/>
    <property type="match status" value="1"/>
</dbReference>
<gene>
    <name evidence="2" type="ORF">ELQ35_03295</name>
</gene>
<dbReference type="EMBL" id="RYZZ01000005">
    <property type="protein sequence ID" value="RUQ31389.1"/>
    <property type="molecule type" value="Genomic_DNA"/>
</dbReference>
<organism evidence="2 3">
    <name type="scientific">Peribacillus cavernae</name>
    <dbReference type="NCBI Taxonomy" id="1674310"/>
    <lineage>
        <taxon>Bacteria</taxon>
        <taxon>Bacillati</taxon>
        <taxon>Bacillota</taxon>
        <taxon>Bacilli</taxon>
        <taxon>Bacillales</taxon>
        <taxon>Bacillaceae</taxon>
        <taxon>Peribacillus</taxon>
    </lineage>
</organism>
<proteinExistence type="predicted"/>
<dbReference type="InterPro" id="IPR050248">
    <property type="entry name" value="Polysacc_deacetylase_ArnD"/>
</dbReference>
<name>A0A3S1B9Y7_9BACI</name>
<evidence type="ECO:0000313" key="2">
    <source>
        <dbReference type="EMBL" id="RUQ31389.1"/>
    </source>
</evidence>
<dbReference type="InterPro" id="IPR011330">
    <property type="entry name" value="Glyco_hydro/deAcase_b/a-brl"/>
</dbReference>
<dbReference type="Gene3D" id="3.20.20.370">
    <property type="entry name" value="Glycoside hydrolase/deacetylase"/>
    <property type="match status" value="1"/>
</dbReference>
<dbReference type="PANTHER" id="PTHR10587">
    <property type="entry name" value="GLYCOSYL TRANSFERASE-RELATED"/>
    <property type="match status" value="1"/>
</dbReference>
<dbReference type="GO" id="GO:0005975">
    <property type="term" value="P:carbohydrate metabolic process"/>
    <property type="evidence" value="ECO:0007669"/>
    <property type="project" value="InterPro"/>
</dbReference>
<dbReference type="PROSITE" id="PS51677">
    <property type="entry name" value="NODB"/>
    <property type="match status" value="1"/>
</dbReference>
<sequence>MVKKRGMVMVPFIILSSLLLFLVLYGPIPTVFIRKLSWNIIKRGKHPSGVSLTFDDGPHPLYTEQLLNILKKFQVPATFFVVGELAARNPDLLKRMVNEGHHIGIHHNRHVSSWMLSPWQLKKEIQTCSDTIQALTNHKPLYYRPPWGHFNLFSFLFIRPYKVILWSSISKDWKQLKKERLASRLAGDAGDGTIYLLHDNGDTMGADSAAPGTMIETLMEVIPILKQQGYQFISLDQLLVEKSNKQGLKRLI</sequence>
<dbReference type="CDD" id="cd10959">
    <property type="entry name" value="CE4_NodB_like_3"/>
    <property type="match status" value="1"/>
</dbReference>
<dbReference type="OrthoDB" id="9812065at2"/>
<dbReference type="GO" id="GO:0016810">
    <property type="term" value="F:hydrolase activity, acting on carbon-nitrogen (but not peptide) bonds"/>
    <property type="evidence" value="ECO:0007669"/>
    <property type="project" value="InterPro"/>
</dbReference>
<evidence type="ECO:0000259" key="1">
    <source>
        <dbReference type="PROSITE" id="PS51677"/>
    </source>
</evidence>
<keyword evidence="3" id="KW-1185">Reference proteome</keyword>
<comment type="caution">
    <text evidence="2">The sequence shown here is derived from an EMBL/GenBank/DDBJ whole genome shotgun (WGS) entry which is preliminary data.</text>
</comment>
<dbReference type="AlphaFoldDB" id="A0A3S1B9Y7"/>
<protein>
    <submittedName>
        <fullName evidence="2">Polysaccharide deacetylase family protein</fullName>
    </submittedName>
</protein>
<dbReference type="Proteomes" id="UP000267430">
    <property type="component" value="Unassembled WGS sequence"/>
</dbReference>
<dbReference type="InterPro" id="IPR002509">
    <property type="entry name" value="NODB_dom"/>
</dbReference>
<reference evidence="2 3" key="1">
    <citation type="submission" date="2018-12" db="EMBL/GenBank/DDBJ databases">
        <title>Bacillus chawlae sp. nov., Bacillus glennii sp. nov., and Bacillus saganii sp. nov. Isolated from the Vehicle Assembly Building at Kennedy Space Center where the Viking Spacecraft were Assembled.</title>
        <authorList>
            <person name="Seuylemezian A."/>
            <person name="Vaishampayan P."/>
        </authorList>
    </citation>
    <scope>NUCLEOTIDE SEQUENCE [LARGE SCALE GENOMIC DNA]</scope>
    <source>
        <strain evidence="2 3">L5</strain>
    </source>
</reference>
<feature type="domain" description="NodB homology" evidence="1">
    <location>
        <begin position="48"/>
        <end position="233"/>
    </location>
</feature>
<dbReference type="SUPFAM" id="SSF88713">
    <property type="entry name" value="Glycoside hydrolase/deacetylase"/>
    <property type="match status" value="1"/>
</dbReference>